<dbReference type="Proteomes" id="UP000018468">
    <property type="component" value="Linkage group LG9"/>
</dbReference>
<dbReference type="EMBL" id="AHAT01038190">
    <property type="status" value="NOT_ANNOTATED_CDS"/>
    <property type="molecule type" value="Genomic_DNA"/>
</dbReference>
<evidence type="ECO:0000256" key="4">
    <source>
        <dbReference type="ARBA" id="ARBA00022989"/>
    </source>
</evidence>
<keyword evidence="3 6" id="KW-0812">Transmembrane</keyword>
<comment type="similarity">
    <text evidence="2">Belongs to the TMEM134/TMEM230 family.</text>
</comment>
<dbReference type="GO" id="GO:0016020">
    <property type="term" value="C:membrane"/>
    <property type="evidence" value="ECO:0007669"/>
    <property type="project" value="UniProtKB-SubCell"/>
</dbReference>
<keyword evidence="8" id="KW-1185">Reference proteome</keyword>
<dbReference type="InterPro" id="IPR039714">
    <property type="entry name" value="TMEM134"/>
</dbReference>
<accession>W5MIZ7</accession>
<dbReference type="eggNOG" id="KOG4753">
    <property type="taxonomic scope" value="Eukaryota"/>
</dbReference>
<evidence type="ECO:0000256" key="3">
    <source>
        <dbReference type="ARBA" id="ARBA00022692"/>
    </source>
</evidence>
<proteinExistence type="inferred from homology"/>
<dbReference type="AlphaFoldDB" id="W5MIZ7"/>
<dbReference type="Ensembl" id="ENSLOCT00000008366.1">
    <property type="protein sequence ID" value="ENSLOCP00000008356.1"/>
    <property type="gene ID" value="ENSLOCG00000006911.1"/>
</dbReference>
<evidence type="ECO:0000256" key="1">
    <source>
        <dbReference type="ARBA" id="ARBA00004141"/>
    </source>
</evidence>
<organism evidence="7 8">
    <name type="scientific">Lepisosteus oculatus</name>
    <name type="common">Spotted gar</name>
    <dbReference type="NCBI Taxonomy" id="7918"/>
    <lineage>
        <taxon>Eukaryota</taxon>
        <taxon>Metazoa</taxon>
        <taxon>Chordata</taxon>
        <taxon>Craniata</taxon>
        <taxon>Vertebrata</taxon>
        <taxon>Euteleostomi</taxon>
        <taxon>Actinopterygii</taxon>
        <taxon>Neopterygii</taxon>
        <taxon>Holostei</taxon>
        <taxon>Semionotiformes</taxon>
        <taxon>Lepisosteidae</taxon>
        <taxon>Lepisosteus</taxon>
    </lineage>
</organism>
<reference evidence="7" key="2">
    <citation type="submission" date="2025-08" db="UniProtKB">
        <authorList>
            <consortium name="Ensembl"/>
        </authorList>
    </citation>
    <scope>IDENTIFICATION</scope>
</reference>
<evidence type="ECO:0000256" key="6">
    <source>
        <dbReference type="SAM" id="Phobius"/>
    </source>
</evidence>
<evidence type="ECO:0000313" key="7">
    <source>
        <dbReference type="Ensembl" id="ENSLOCP00000008356.1"/>
    </source>
</evidence>
<reference evidence="8" key="1">
    <citation type="submission" date="2011-12" db="EMBL/GenBank/DDBJ databases">
        <title>The Draft Genome of Lepisosteus oculatus.</title>
        <authorList>
            <consortium name="The Broad Institute Genome Assembly &amp; Analysis Group"/>
            <consortium name="Computational R&amp;D Group"/>
            <consortium name="and Sequencing Platform"/>
            <person name="Di Palma F."/>
            <person name="Alfoldi J."/>
            <person name="Johnson J."/>
            <person name="Berlin A."/>
            <person name="Gnerre S."/>
            <person name="Jaffe D."/>
            <person name="MacCallum I."/>
            <person name="Young S."/>
            <person name="Walker B.J."/>
            <person name="Lander E.S."/>
            <person name="Lindblad-Toh K."/>
        </authorList>
    </citation>
    <scope>NUCLEOTIDE SEQUENCE [LARGE SCALE GENOMIC DNA]</scope>
</reference>
<dbReference type="HOGENOM" id="CLU_2014485_0_0_1"/>
<dbReference type="STRING" id="7918.ENSLOCP00000008356"/>
<protein>
    <recommendedName>
        <fullName evidence="9">Transmembrane protein</fullName>
    </recommendedName>
</protein>
<dbReference type="InterPro" id="IPR008590">
    <property type="entry name" value="TMEM_230/134"/>
</dbReference>
<dbReference type="Bgee" id="ENSLOCG00000006911">
    <property type="expression patterns" value="Expressed in pharyngeal gill and 13 other cell types or tissues"/>
</dbReference>
<sequence>MYWSVQSVSVLTSLSLRDPSSLSTRSSQWSFSTLSSSTQRSYRECFSWTRHPLILKNRRVVCASFLLLFTGLGLSVSLSVCVSLSSPRSVCLCLRLGWLWFRGDVCGGGTVWFRGDVSASGVV</sequence>
<comment type="subcellular location">
    <subcellularLocation>
        <location evidence="1">Membrane</location>
        <topology evidence="1">Multi-pass membrane protein</topology>
    </subcellularLocation>
</comment>
<dbReference type="InParanoid" id="W5MIZ7"/>
<evidence type="ECO:0000256" key="2">
    <source>
        <dbReference type="ARBA" id="ARBA00007743"/>
    </source>
</evidence>
<feature type="transmembrane region" description="Helical" evidence="6">
    <location>
        <begin position="60"/>
        <end position="85"/>
    </location>
</feature>
<dbReference type="PANTHER" id="PTHR13558:SF1">
    <property type="entry name" value="TRANSMEMBRANE PROTEIN 134"/>
    <property type="match status" value="1"/>
</dbReference>
<reference evidence="7" key="3">
    <citation type="submission" date="2025-09" db="UniProtKB">
        <authorList>
            <consortium name="Ensembl"/>
        </authorList>
    </citation>
    <scope>IDENTIFICATION</scope>
</reference>
<dbReference type="Pfam" id="PF05915">
    <property type="entry name" value="TMEM_230_134"/>
    <property type="match status" value="1"/>
</dbReference>
<keyword evidence="5 6" id="KW-0472">Membrane</keyword>
<name>W5MIZ7_LEPOC</name>
<evidence type="ECO:0000256" key="5">
    <source>
        <dbReference type="ARBA" id="ARBA00023136"/>
    </source>
</evidence>
<evidence type="ECO:0000313" key="8">
    <source>
        <dbReference type="Proteomes" id="UP000018468"/>
    </source>
</evidence>
<dbReference type="PANTHER" id="PTHR13558">
    <property type="entry name" value="TRANSMEMBRANE PROTEIN 134"/>
    <property type="match status" value="1"/>
</dbReference>
<evidence type="ECO:0008006" key="9">
    <source>
        <dbReference type="Google" id="ProtNLM"/>
    </source>
</evidence>
<keyword evidence="4 6" id="KW-1133">Transmembrane helix</keyword>